<gene>
    <name evidence="3" type="ORF">GCM10022256_00080</name>
</gene>
<dbReference type="SUPFAM" id="SSF55811">
    <property type="entry name" value="Nudix"/>
    <property type="match status" value="1"/>
</dbReference>
<dbReference type="GO" id="GO:0016787">
    <property type="term" value="F:hydrolase activity"/>
    <property type="evidence" value="ECO:0007669"/>
    <property type="project" value="UniProtKB-KW"/>
</dbReference>
<evidence type="ECO:0000313" key="4">
    <source>
        <dbReference type="Proteomes" id="UP001501594"/>
    </source>
</evidence>
<sequence>MPADAVVPAEAQDLLQDDDFDVEITSSETVYRGAVWNIKREEFRYGDSTIAREFVDHTGAVAVLVQDDEGRILLIKQYRHPVHSRDWELPAGLLDVDGEPPLEAAKRELGEEADLEASKWQPLVAFNSTPGGSNERLFVFHATGVTDTESAFEREAEEADIEKRWVALDEVVLGVLEGRLHNSILSISALALHAKLGR</sequence>
<keyword evidence="1 3" id="KW-0378">Hydrolase</keyword>
<comment type="caution">
    <text evidence="3">The sequence shown here is derived from an EMBL/GenBank/DDBJ whole genome shotgun (WGS) entry which is preliminary data.</text>
</comment>
<feature type="domain" description="Nudix hydrolase" evidence="2">
    <location>
        <begin position="55"/>
        <end position="193"/>
    </location>
</feature>
<evidence type="ECO:0000313" key="3">
    <source>
        <dbReference type="EMBL" id="GAA4264396.1"/>
    </source>
</evidence>
<dbReference type="PANTHER" id="PTHR11839">
    <property type="entry name" value="UDP/ADP-SUGAR PYROPHOSPHATASE"/>
    <property type="match status" value="1"/>
</dbReference>
<name>A0ABP8DWV0_9MICO</name>
<evidence type="ECO:0000259" key="2">
    <source>
        <dbReference type="PROSITE" id="PS51462"/>
    </source>
</evidence>
<protein>
    <submittedName>
        <fullName evidence="3">NUDIX hydrolase</fullName>
    </submittedName>
</protein>
<reference evidence="4" key="1">
    <citation type="journal article" date="2019" name="Int. J. Syst. Evol. Microbiol.">
        <title>The Global Catalogue of Microorganisms (GCM) 10K type strain sequencing project: providing services to taxonomists for standard genome sequencing and annotation.</title>
        <authorList>
            <consortium name="The Broad Institute Genomics Platform"/>
            <consortium name="The Broad Institute Genome Sequencing Center for Infectious Disease"/>
            <person name="Wu L."/>
            <person name="Ma J."/>
        </authorList>
    </citation>
    <scope>NUCLEOTIDE SEQUENCE [LARGE SCALE GENOMIC DNA]</scope>
    <source>
        <strain evidence="4">JCM 17442</strain>
    </source>
</reference>
<dbReference type="PROSITE" id="PS51462">
    <property type="entry name" value="NUDIX"/>
    <property type="match status" value="1"/>
</dbReference>
<proteinExistence type="predicted"/>
<dbReference type="Pfam" id="PF00293">
    <property type="entry name" value="NUDIX"/>
    <property type="match status" value="1"/>
</dbReference>
<keyword evidence="4" id="KW-1185">Reference proteome</keyword>
<organism evidence="3 4">
    <name type="scientific">Frondihabitans peucedani</name>
    <dbReference type="NCBI Taxonomy" id="598626"/>
    <lineage>
        <taxon>Bacteria</taxon>
        <taxon>Bacillati</taxon>
        <taxon>Actinomycetota</taxon>
        <taxon>Actinomycetes</taxon>
        <taxon>Micrococcales</taxon>
        <taxon>Microbacteriaceae</taxon>
        <taxon>Frondihabitans</taxon>
    </lineage>
</organism>
<dbReference type="Proteomes" id="UP001501594">
    <property type="component" value="Unassembled WGS sequence"/>
</dbReference>
<accession>A0ABP8DWV0</accession>
<dbReference type="EMBL" id="BAABAU010000001">
    <property type="protein sequence ID" value="GAA4264396.1"/>
    <property type="molecule type" value="Genomic_DNA"/>
</dbReference>
<dbReference type="Gene3D" id="3.90.79.10">
    <property type="entry name" value="Nucleoside Triphosphate Pyrophosphohydrolase"/>
    <property type="match status" value="1"/>
</dbReference>
<dbReference type="InterPro" id="IPR000086">
    <property type="entry name" value="NUDIX_hydrolase_dom"/>
</dbReference>
<dbReference type="PANTHER" id="PTHR11839:SF31">
    <property type="entry name" value="ADP-RIBOSE PYROPHOSPHATASE"/>
    <property type="match status" value="1"/>
</dbReference>
<dbReference type="CDD" id="cd24158">
    <property type="entry name" value="NUDIX_ADPRase_Rv1700"/>
    <property type="match status" value="1"/>
</dbReference>
<evidence type="ECO:0000256" key="1">
    <source>
        <dbReference type="ARBA" id="ARBA00022801"/>
    </source>
</evidence>
<dbReference type="RefSeq" id="WP_344793001.1">
    <property type="nucleotide sequence ID" value="NZ_BAABAU010000001.1"/>
</dbReference>
<dbReference type="InterPro" id="IPR015797">
    <property type="entry name" value="NUDIX_hydrolase-like_dom_sf"/>
</dbReference>